<dbReference type="InterPro" id="IPR036565">
    <property type="entry name" value="Mur-like_cat_sf"/>
</dbReference>
<dbReference type="SUPFAM" id="SSF63418">
    <property type="entry name" value="MurE/MurF N-terminal domain"/>
    <property type="match status" value="1"/>
</dbReference>
<keyword evidence="7 10" id="KW-0573">Peptidoglycan synthesis</keyword>
<comment type="subcellular location">
    <subcellularLocation>
        <location evidence="10 11">Cytoplasm</location>
    </subcellularLocation>
</comment>
<keyword evidence="3 10" id="KW-0132">Cell division</keyword>
<comment type="catalytic activity">
    <reaction evidence="10 11">
        <text>D-alanyl-D-alanine + UDP-N-acetyl-alpha-D-muramoyl-L-alanyl-gamma-D-glutamyl-meso-2,6-diaminopimelate + ATP = UDP-N-acetyl-alpha-D-muramoyl-L-alanyl-gamma-D-glutamyl-meso-2,6-diaminopimeloyl-D-alanyl-D-alanine + ADP + phosphate + H(+)</text>
        <dbReference type="Rhea" id="RHEA:28374"/>
        <dbReference type="ChEBI" id="CHEBI:15378"/>
        <dbReference type="ChEBI" id="CHEBI:30616"/>
        <dbReference type="ChEBI" id="CHEBI:43474"/>
        <dbReference type="ChEBI" id="CHEBI:57822"/>
        <dbReference type="ChEBI" id="CHEBI:61386"/>
        <dbReference type="ChEBI" id="CHEBI:83905"/>
        <dbReference type="ChEBI" id="CHEBI:456216"/>
        <dbReference type="EC" id="6.3.2.10"/>
    </reaction>
</comment>
<dbReference type="Gene3D" id="3.40.1390.10">
    <property type="entry name" value="MurE/MurF, N-terminal domain"/>
    <property type="match status" value="1"/>
</dbReference>
<evidence type="ECO:0000259" key="12">
    <source>
        <dbReference type="Pfam" id="PF02875"/>
    </source>
</evidence>
<evidence type="ECO:0000313" key="14">
    <source>
        <dbReference type="EMBL" id="MFD2730104.1"/>
    </source>
</evidence>
<evidence type="ECO:0000256" key="7">
    <source>
        <dbReference type="ARBA" id="ARBA00022984"/>
    </source>
</evidence>
<keyword evidence="15" id="KW-1185">Reference proteome</keyword>
<dbReference type="Gene3D" id="3.90.190.20">
    <property type="entry name" value="Mur ligase, C-terminal domain"/>
    <property type="match status" value="1"/>
</dbReference>
<dbReference type="PANTHER" id="PTHR43024:SF1">
    <property type="entry name" value="UDP-N-ACETYLMURAMOYL-TRIPEPTIDE--D-ALANYL-D-ALANINE LIGASE"/>
    <property type="match status" value="1"/>
</dbReference>
<evidence type="ECO:0000313" key="15">
    <source>
        <dbReference type="Proteomes" id="UP001597546"/>
    </source>
</evidence>
<keyword evidence="2 10" id="KW-0436">Ligase</keyword>
<comment type="caution">
    <text evidence="14">The sequence shown here is derived from an EMBL/GenBank/DDBJ whole genome shotgun (WGS) entry which is preliminary data.</text>
</comment>
<dbReference type="InterPro" id="IPR005863">
    <property type="entry name" value="UDP-N-AcMur_synth"/>
</dbReference>
<dbReference type="EC" id="6.3.2.10" evidence="10 11"/>
<name>A0ABW5TMF5_9SPHI</name>
<keyword evidence="1 10" id="KW-0963">Cytoplasm</keyword>
<evidence type="ECO:0000259" key="13">
    <source>
        <dbReference type="Pfam" id="PF08245"/>
    </source>
</evidence>
<evidence type="ECO:0000256" key="5">
    <source>
        <dbReference type="ARBA" id="ARBA00022840"/>
    </source>
</evidence>
<protein>
    <recommendedName>
        <fullName evidence="10 11">UDP-N-acetylmuramoyl-tripeptide--D-alanyl-D-alanine ligase</fullName>
        <ecNumber evidence="10 11">6.3.2.10</ecNumber>
    </recommendedName>
    <alternativeName>
        <fullName evidence="10">D-alanyl-D-alanine-adding enzyme</fullName>
    </alternativeName>
</protein>
<dbReference type="HAMAP" id="MF_02019">
    <property type="entry name" value="MurF"/>
    <property type="match status" value="1"/>
</dbReference>
<proteinExistence type="inferred from homology"/>
<feature type="domain" description="Mur ligase central" evidence="13">
    <location>
        <begin position="96"/>
        <end position="281"/>
    </location>
</feature>
<dbReference type="Proteomes" id="UP001597546">
    <property type="component" value="Unassembled WGS sequence"/>
</dbReference>
<organism evidence="14 15">
    <name type="scientific">Pedobacter alpinus</name>
    <dbReference type="NCBI Taxonomy" id="1590643"/>
    <lineage>
        <taxon>Bacteria</taxon>
        <taxon>Pseudomonadati</taxon>
        <taxon>Bacteroidota</taxon>
        <taxon>Sphingobacteriia</taxon>
        <taxon>Sphingobacteriales</taxon>
        <taxon>Sphingobacteriaceae</taxon>
        <taxon>Pedobacter</taxon>
    </lineage>
</organism>
<dbReference type="Pfam" id="PF08245">
    <property type="entry name" value="Mur_ligase_M"/>
    <property type="match status" value="1"/>
</dbReference>
<evidence type="ECO:0000256" key="9">
    <source>
        <dbReference type="ARBA" id="ARBA00023316"/>
    </source>
</evidence>
<comment type="similarity">
    <text evidence="10">Belongs to the MurCDEF family. MurF subfamily.</text>
</comment>
<reference evidence="15" key="1">
    <citation type="journal article" date="2019" name="Int. J. Syst. Evol. Microbiol.">
        <title>The Global Catalogue of Microorganisms (GCM) 10K type strain sequencing project: providing services to taxonomists for standard genome sequencing and annotation.</title>
        <authorList>
            <consortium name="The Broad Institute Genomics Platform"/>
            <consortium name="The Broad Institute Genome Sequencing Center for Infectious Disease"/>
            <person name="Wu L."/>
            <person name="Ma J."/>
        </authorList>
    </citation>
    <scope>NUCLEOTIDE SEQUENCE [LARGE SCALE GENOMIC DNA]</scope>
    <source>
        <strain evidence="15">KCTC 42456</strain>
    </source>
</reference>
<dbReference type="InterPro" id="IPR051046">
    <property type="entry name" value="MurCDEF_CellWall_CoF430Synth"/>
</dbReference>
<dbReference type="NCBIfam" id="TIGR01143">
    <property type="entry name" value="murF"/>
    <property type="match status" value="1"/>
</dbReference>
<keyword evidence="4 10" id="KW-0547">Nucleotide-binding</keyword>
<evidence type="ECO:0000256" key="1">
    <source>
        <dbReference type="ARBA" id="ARBA00022490"/>
    </source>
</evidence>
<dbReference type="InterPro" id="IPR036615">
    <property type="entry name" value="Mur_ligase_C_dom_sf"/>
</dbReference>
<dbReference type="InterPro" id="IPR035911">
    <property type="entry name" value="MurE/MurF_N"/>
</dbReference>
<dbReference type="GO" id="GO:0047480">
    <property type="term" value="F:UDP-N-acetylmuramoyl-tripeptide-D-alanyl-D-alanine ligase activity"/>
    <property type="evidence" value="ECO:0007669"/>
    <property type="project" value="UniProtKB-EC"/>
</dbReference>
<feature type="binding site" evidence="10">
    <location>
        <begin position="97"/>
        <end position="103"/>
    </location>
    <ligand>
        <name>ATP</name>
        <dbReference type="ChEBI" id="CHEBI:30616"/>
    </ligand>
</feature>
<dbReference type="SUPFAM" id="SSF53623">
    <property type="entry name" value="MurD-like peptide ligases, catalytic domain"/>
    <property type="match status" value="1"/>
</dbReference>
<dbReference type="RefSeq" id="WP_379044917.1">
    <property type="nucleotide sequence ID" value="NZ_JBHSKW010000050.1"/>
</dbReference>
<gene>
    <name evidence="10 14" type="primary">murF</name>
    <name evidence="14" type="ORF">ACFSSE_00145</name>
</gene>
<accession>A0ABW5TMF5</accession>
<keyword evidence="6 10" id="KW-0133">Cell shape</keyword>
<dbReference type="InterPro" id="IPR004101">
    <property type="entry name" value="Mur_ligase_C"/>
</dbReference>
<dbReference type="InterPro" id="IPR013221">
    <property type="entry name" value="Mur_ligase_cen"/>
</dbReference>
<evidence type="ECO:0000256" key="11">
    <source>
        <dbReference type="RuleBase" id="RU004136"/>
    </source>
</evidence>
<comment type="function">
    <text evidence="10 11">Involved in cell wall formation. Catalyzes the final step in the synthesis of UDP-N-acetylmuramoyl-pentapeptide, the precursor of murein.</text>
</comment>
<dbReference type="Gene3D" id="3.40.1190.10">
    <property type="entry name" value="Mur-like, catalytic domain"/>
    <property type="match status" value="1"/>
</dbReference>
<evidence type="ECO:0000256" key="4">
    <source>
        <dbReference type="ARBA" id="ARBA00022741"/>
    </source>
</evidence>
<sequence length="432" mass="47904">MTITELYKHYLAHPIICTDTRKIEVGCLFFALKGDNFNANTFAKQALEKGAAFVVIDNAEYQLSAKYILVDDALTTLQELAKHHRKQLNIPVIGLTGSNGKTTTKELINSVLSCKFKTLATKGNLNNHIGVPLTLLEIGQDIEVAIIEMGANHQKEIEMLSEICQPTYGLITNIGKAHMEGFGGVEGIKKGKGELYDYLQNHNGIVFLNGDSLALTEMATQRSFKETVYYGTSNLCKTRGELTENDPYLKLKWTNGENNYEVASQLTGIYNFENILAAIAIGLKFGLSAQEINKGVENYAPQNNRSQIIKTTKNTVIGDYYNANPSSMALAVENISRLNAPKKVLILGEMFEVGETTAEEHLIILQKALSFNFDQVILIGEEFKKLSLNPGALYFESTALAYDYLKKHPITDTLVLVKGSRVMKLESLMELL</sequence>
<evidence type="ECO:0000256" key="6">
    <source>
        <dbReference type="ARBA" id="ARBA00022960"/>
    </source>
</evidence>
<dbReference type="PANTHER" id="PTHR43024">
    <property type="entry name" value="UDP-N-ACETYLMURAMOYL-TRIPEPTIDE--D-ALANYL-D-ALANINE LIGASE"/>
    <property type="match status" value="1"/>
</dbReference>
<feature type="domain" description="Mur ligase C-terminal" evidence="12">
    <location>
        <begin position="305"/>
        <end position="421"/>
    </location>
</feature>
<dbReference type="EMBL" id="JBHULV010000001">
    <property type="protein sequence ID" value="MFD2730104.1"/>
    <property type="molecule type" value="Genomic_DNA"/>
</dbReference>
<comment type="pathway">
    <text evidence="10 11">Cell wall biogenesis; peptidoglycan biosynthesis.</text>
</comment>
<evidence type="ECO:0000256" key="2">
    <source>
        <dbReference type="ARBA" id="ARBA00022598"/>
    </source>
</evidence>
<keyword evidence="9 10" id="KW-0961">Cell wall biogenesis/degradation</keyword>
<evidence type="ECO:0000256" key="3">
    <source>
        <dbReference type="ARBA" id="ARBA00022618"/>
    </source>
</evidence>
<evidence type="ECO:0000256" key="10">
    <source>
        <dbReference type="HAMAP-Rule" id="MF_02019"/>
    </source>
</evidence>
<keyword evidence="8 10" id="KW-0131">Cell cycle</keyword>
<evidence type="ECO:0000256" key="8">
    <source>
        <dbReference type="ARBA" id="ARBA00023306"/>
    </source>
</evidence>
<keyword evidence="5 10" id="KW-0067">ATP-binding</keyword>
<dbReference type="SUPFAM" id="SSF53244">
    <property type="entry name" value="MurD-like peptide ligases, peptide-binding domain"/>
    <property type="match status" value="1"/>
</dbReference>
<dbReference type="Pfam" id="PF02875">
    <property type="entry name" value="Mur_ligase_C"/>
    <property type="match status" value="1"/>
</dbReference>